<dbReference type="SUPFAM" id="SSF64005">
    <property type="entry name" value="Undecaprenyl diphosphate synthase"/>
    <property type="match status" value="1"/>
</dbReference>
<dbReference type="InterPro" id="IPR038887">
    <property type="entry name" value="Nus1/NgBR"/>
</dbReference>
<dbReference type="Gene3D" id="3.40.1180.10">
    <property type="entry name" value="Decaprenyl diphosphate synthase-like"/>
    <property type="match status" value="1"/>
</dbReference>
<keyword evidence="8" id="KW-0256">Endoplasmic reticulum</keyword>
<proteinExistence type="inferred from homology"/>
<comment type="catalytic activity">
    <reaction evidence="12">
        <text>n isopentenyl diphosphate + (2E,6E)-farnesyl diphosphate = a di-trans,poly-cis-polyprenyl diphosphate + n diphosphate</text>
        <dbReference type="Rhea" id="RHEA:53008"/>
        <dbReference type="Rhea" id="RHEA-COMP:19494"/>
        <dbReference type="ChEBI" id="CHEBI:33019"/>
        <dbReference type="ChEBI" id="CHEBI:128769"/>
        <dbReference type="ChEBI" id="CHEBI:136960"/>
        <dbReference type="ChEBI" id="CHEBI:175763"/>
        <dbReference type="EC" id="2.5.1.87"/>
    </reaction>
</comment>
<evidence type="ECO:0000256" key="13">
    <source>
        <dbReference type="SAM" id="MobiDB-lite"/>
    </source>
</evidence>
<dbReference type="GO" id="GO:0045547">
    <property type="term" value="F:ditrans,polycis-polyprenyl diphosphate synthase [(2E,6E)-farnesyl diphosphate specific] activity"/>
    <property type="evidence" value="ECO:0007669"/>
    <property type="project" value="UniProtKB-EC"/>
</dbReference>
<evidence type="ECO:0000256" key="7">
    <source>
        <dbReference type="ARBA" id="ARBA00022692"/>
    </source>
</evidence>
<dbReference type="OrthoDB" id="19639at2759"/>
<feature type="compositionally biased region" description="Low complexity" evidence="13">
    <location>
        <begin position="217"/>
        <end position="230"/>
    </location>
</feature>
<dbReference type="EC" id="2.5.1.87" evidence="5"/>
<dbReference type="Proteomes" id="UP000799764">
    <property type="component" value="Unassembled WGS sequence"/>
</dbReference>
<dbReference type="GO" id="GO:0005789">
    <property type="term" value="C:endoplasmic reticulum membrane"/>
    <property type="evidence" value="ECO:0007669"/>
    <property type="project" value="UniProtKB-SubCell"/>
</dbReference>
<keyword evidence="16" id="KW-1185">Reference proteome</keyword>
<keyword evidence="11 14" id="KW-0472">Membrane</keyword>
<evidence type="ECO:0000256" key="4">
    <source>
        <dbReference type="ARBA" id="ARBA00005432"/>
    </source>
</evidence>
<evidence type="ECO:0000256" key="8">
    <source>
        <dbReference type="ARBA" id="ARBA00022824"/>
    </source>
</evidence>
<keyword evidence="6" id="KW-0808">Transferase</keyword>
<name>A0A9P4P363_9PLEO</name>
<gene>
    <name evidence="15" type="ORF">P171DRAFT_425461</name>
</gene>
<feature type="region of interest" description="Disordered" evidence="13">
    <location>
        <begin position="43"/>
        <end position="69"/>
    </location>
</feature>
<sequence>MASTGITKREELAFRRGVVNGKQLTVQEREAMLKPFLPPAPIETSLPLKSTKSPRLSQRTTAAPKPKPTPVRTAVHIVLHAIVSFFFSIFFRFRRSWRLFSYKVRGVLRHHHHTPEWIVNDVKNVEQLPKHISVVLDHREDDEDQGNAGLEGLVQDACEIAAWTASAGIPLLSIYERTGVLKNYVPQLHAAIQKNLESYFGTRRRPTLTVKAPHTISYSPPGTPSSEPTENGATTSRPHLTVLLLSEHDGRATLVDLTVTLAAMAQKADIDPKQIDIPLVDAELSDYVSSEPDLLVLFGPKVVLGGYPPWQLRLTEIFHLPDNKGVNYLVFRKALGMFGKAEFRVGK</sequence>
<dbReference type="InterPro" id="IPR036424">
    <property type="entry name" value="UPP_synth-like_sf"/>
</dbReference>
<keyword evidence="7 14" id="KW-0812">Transmembrane</keyword>
<reference evidence="15" key="1">
    <citation type="journal article" date="2020" name="Stud. Mycol.">
        <title>101 Dothideomycetes genomes: a test case for predicting lifestyles and emergence of pathogens.</title>
        <authorList>
            <person name="Haridas S."/>
            <person name="Albert R."/>
            <person name="Binder M."/>
            <person name="Bloem J."/>
            <person name="Labutti K."/>
            <person name="Salamov A."/>
            <person name="Andreopoulos B."/>
            <person name="Baker S."/>
            <person name="Barry K."/>
            <person name="Bills G."/>
            <person name="Bluhm B."/>
            <person name="Cannon C."/>
            <person name="Castanera R."/>
            <person name="Culley D."/>
            <person name="Daum C."/>
            <person name="Ezra D."/>
            <person name="Gonzalez J."/>
            <person name="Henrissat B."/>
            <person name="Kuo A."/>
            <person name="Liang C."/>
            <person name="Lipzen A."/>
            <person name="Lutzoni F."/>
            <person name="Magnuson J."/>
            <person name="Mondo S."/>
            <person name="Nolan M."/>
            <person name="Ohm R."/>
            <person name="Pangilinan J."/>
            <person name="Park H.-J."/>
            <person name="Ramirez L."/>
            <person name="Alfaro M."/>
            <person name="Sun H."/>
            <person name="Tritt A."/>
            <person name="Yoshinaga Y."/>
            <person name="Zwiers L.-H."/>
            <person name="Turgeon B."/>
            <person name="Goodwin S."/>
            <person name="Spatafora J."/>
            <person name="Crous P."/>
            <person name="Grigoriev I."/>
        </authorList>
    </citation>
    <scope>NUCLEOTIDE SEQUENCE</scope>
    <source>
        <strain evidence="15">CBS 690.94</strain>
    </source>
</reference>
<comment type="similarity">
    <text evidence="4">Belongs to the UPP synthase family.</text>
</comment>
<protein>
    <recommendedName>
        <fullName evidence="5">ditrans,polycis-polyprenyl diphosphate synthase [(2E,6E)-farnesyldiphosphate specific]</fullName>
        <ecNumber evidence="5">2.5.1.87</ecNumber>
    </recommendedName>
</protein>
<feature type="region of interest" description="Disordered" evidence="13">
    <location>
        <begin position="213"/>
        <end position="235"/>
    </location>
</feature>
<feature type="compositionally biased region" description="Polar residues" evidence="13">
    <location>
        <begin position="47"/>
        <end position="58"/>
    </location>
</feature>
<dbReference type="AlphaFoldDB" id="A0A9P4P363"/>
<keyword evidence="9" id="KW-0460">Magnesium</keyword>
<evidence type="ECO:0000256" key="2">
    <source>
        <dbReference type="ARBA" id="ARBA00004586"/>
    </source>
</evidence>
<dbReference type="GO" id="GO:1904423">
    <property type="term" value="C:dehydrodolichyl diphosphate synthase complex"/>
    <property type="evidence" value="ECO:0007669"/>
    <property type="project" value="InterPro"/>
</dbReference>
<comment type="caution">
    <text evidence="15">The sequence shown here is derived from an EMBL/GenBank/DDBJ whole genome shotgun (WGS) entry which is preliminary data.</text>
</comment>
<evidence type="ECO:0000256" key="10">
    <source>
        <dbReference type="ARBA" id="ARBA00022989"/>
    </source>
</evidence>
<accession>A0A9P4P363</accession>
<comment type="subcellular location">
    <subcellularLocation>
        <location evidence="2">Endoplasmic reticulum membrane</location>
    </subcellularLocation>
</comment>
<comment type="pathway">
    <text evidence="3">Protein modification; protein glycosylation.</text>
</comment>
<evidence type="ECO:0000256" key="1">
    <source>
        <dbReference type="ARBA" id="ARBA00001946"/>
    </source>
</evidence>
<evidence type="ECO:0000256" key="3">
    <source>
        <dbReference type="ARBA" id="ARBA00004922"/>
    </source>
</evidence>
<evidence type="ECO:0000313" key="16">
    <source>
        <dbReference type="Proteomes" id="UP000799764"/>
    </source>
</evidence>
<feature type="transmembrane region" description="Helical" evidence="14">
    <location>
        <begin position="74"/>
        <end position="93"/>
    </location>
</feature>
<evidence type="ECO:0000256" key="14">
    <source>
        <dbReference type="SAM" id="Phobius"/>
    </source>
</evidence>
<keyword evidence="10 14" id="KW-1133">Transmembrane helix</keyword>
<dbReference type="EMBL" id="MU001516">
    <property type="protein sequence ID" value="KAF2437469.1"/>
    <property type="molecule type" value="Genomic_DNA"/>
</dbReference>
<organism evidence="15 16">
    <name type="scientific">Karstenula rhodostoma CBS 690.94</name>
    <dbReference type="NCBI Taxonomy" id="1392251"/>
    <lineage>
        <taxon>Eukaryota</taxon>
        <taxon>Fungi</taxon>
        <taxon>Dikarya</taxon>
        <taxon>Ascomycota</taxon>
        <taxon>Pezizomycotina</taxon>
        <taxon>Dothideomycetes</taxon>
        <taxon>Pleosporomycetidae</taxon>
        <taxon>Pleosporales</taxon>
        <taxon>Massarineae</taxon>
        <taxon>Didymosphaeriaceae</taxon>
        <taxon>Karstenula</taxon>
    </lineage>
</organism>
<comment type="cofactor">
    <cofactor evidence="1">
        <name>Mg(2+)</name>
        <dbReference type="ChEBI" id="CHEBI:18420"/>
    </cofactor>
</comment>
<evidence type="ECO:0000256" key="9">
    <source>
        <dbReference type="ARBA" id="ARBA00022842"/>
    </source>
</evidence>
<evidence type="ECO:0000256" key="5">
    <source>
        <dbReference type="ARBA" id="ARBA00012596"/>
    </source>
</evidence>
<dbReference type="PANTHER" id="PTHR21528:SF0">
    <property type="entry name" value="DEHYDRODOLICHYL DIPHOSPHATE SYNTHASE COMPLEX SUBUNIT NUS1"/>
    <property type="match status" value="1"/>
</dbReference>
<evidence type="ECO:0000256" key="11">
    <source>
        <dbReference type="ARBA" id="ARBA00023136"/>
    </source>
</evidence>
<evidence type="ECO:0000256" key="6">
    <source>
        <dbReference type="ARBA" id="ARBA00022679"/>
    </source>
</evidence>
<evidence type="ECO:0000256" key="12">
    <source>
        <dbReference type="ARBA" id="ARBA00047353"/>
    </source>
</evidence>
<dbReference type="PANTHER" id="PTHR21528">
    <property type="entry name" value="DEHYDRODOLICHYL DIPHOSPHATE SYNTHASE COMPLEX SUBUNIT NUS1"/>
    <property type="match status" value="1"/>
</dbReference>
<feature type="compositionally biased region" description="Low complexity" evidence="13">
    <location>
        <begin position="59"/>
        <end position="69"/>
    </location>
</feature>
<evidence type="ECO:0000313" key="15">
    <source>
        <dbReference type="EMBL" id="KAF2437469.1"/>
    </source>
</evidence>